<dbReference type="EMBL" id="GBYB01012612">
    <property type="protein sequence ID" value="JAG82379.1"/>
    <property type="molecule type" value="Transcribed_RNA"/>
</dbReference>
<dbReference type="PANTHER" id="PTHR13447:SF2">
    <property type="entry name" value="SMALL RIBOSOMAL SUBUNIT PROTEIN BS1M"/>
    <property type="match status" value="1"/>
</dbReference>
<dbReference type="GO" id="GO:0005763">
    <property type="term" value="C:mitochondrial small ribosomal subunit"/>
    <property type="evidence" value="ECO:0007669"/>
    <property type="project" value="TreeGrafter"/>
</dbReference>
<accession>A0A9R1TYC8</accession>
<dbReference type="GeneID" id="105265382"/>
<dbReference type="Proteomes" id="UP000694866">
    <property type="component" value="Unplaced"/>
</dbReference>
<dbReference type="OrthoDB" id="6020229at2759"/>
<accession>A0A0C9RHD1</accession>
<protein>
    <submittedName>
        <fullName evidence="3">28S ribosomal protein S28, mitochondrial</fullName>
    </submittedName>
    <submittedName>
        <fullName evidence="1">Mrps28 protein</fullName>
    </submittedName>
</protein>
<keyword evidence="3" id="KW-0689">Ribosomal protein</keyword>
<dbReference type="PANTHER" id="PTHR13447">
    <property type="entry name" value="MITOCHONDRIAL 28S RIBOSOMAL PROTEIN S28"/>
    <property type="match status" value="1"/>
</dbReference>
<reference evidence="3" key="2">
    <citation type="submission" date="2025-04" db="UniProtKB">
        <authorList>
            <consortium name="RefSeq"/>
        </authorList>
    </citation>
    <scope>IDENTIFICATION</scope>
    <source>
        <strain evidence="3">USDA-PBARC FA_bdor</strain>
        <tissue evidence="3">Whole organism</tissue>
    </source>
</reference>
<dbReference type="CTD" id="28957"/>
<dbReference type="AlphaFoldDB" id="A0A0C9RHD1"/>
<dbReference type="InterPro" id="IPR019375">
    <property type="entry name" value="Ribosomal_bS1m"/>
</dbReference>
<dbReference type="Pfam" id="PF10246">
    <property type="entry name" value="MRP-S35"/>
    <property type="match status" value="1"/>
</dbReference>
<sequence>MQSLRNISKSLLRRNPSLLTNLRSSPNLCSKVGDAEDTEVVGGKSDGHLSGFAKAFEKFNAPEPEEKPQQSQTFASLLRNSKFIDMGDPEGKIVTGRIFQVVDDDLYIDFGWKFHCVCPRPIKNSQEFVRGATVRLRVKDLELSAKFLGAQKELTILEADCVLLGLINSPARPIRP</sequence>
<evidence type="ECO:0000313" key="2">
    <source>
        <dbReference type="Proteomes" id="UP000694866"/>
    </source>
</evidence>
<keyword evidence="3" id="KW-0687">Ribonucleoprotein</keyword>
<name>A0A0C9RHD1_9HYME</name>
<dbReference type="RefSeq" id="XP_011301139.1">
    <property type="nucleotide sequence ID" value="XM_011302837.1"/>
</dbReference>
<evidence type="ECO:0000313" key="3">
    <source>
        <dbReference type="RefSeq" id="XP_011301139.1"/>
    </source>
</evidence>
<evidence type="ECO:0000313" key="1">
    <source>
        <dbReference type="EMBL" id="JAG82379.1"/>
    </source>
</evidence>
<organism evidence="1">
    <name type="scientific">Fopius arisanus</name>
    <dbReference type="NCBI Taxonomy" id="64838"/>
    <lineage>
        <taxon>Eukaryota</taxon>
        <taxon>Metazoa</taxon>
        <taxon>Ecdysozoa</taxon>
        <taxon>Arthropoda</taxon>
        <taxon>Hexapoda</taxon>
        <taxon>Insecta</taxon>
        <taxon>Pterygota</taxon>
        <taxon>Neoptera</taxon>
        <taxon>Endopterygota</taxon>
        <taxon>Hymenoptera</taxon>
        <taxon>Apocrita</taxon>
        <taxon>Ichneumonoidea</taxon>
        <taxon>Braconidae</taxon>
        <taxon>Opiinae</taxon>
        <taxon>Fopius</taxon>
    </lineage>
</organism>
<dbReference type="KEGG" id="fas:105265382"/>
<gene>
    <name evidence="1" type="primary">Mrps28</name>
    <name evidence="3" type="synonym">mRpS28</name>
    <name evidence="1" type="ORF">g.42060</name>
</gene>
<reference evidence="1" key="1">
    <citation type="submission" date="2015-01" db="EMBL/GenBank/DDBJ databases">
        <title>Transcriptome Assembly of Fopius arisanus.</title>
        <authorList>
            <person name="Geib S."/>
        </authorList>
    </citation>
    <scope>NUCLEOTIDE SEQUENCE</scope>
</reference>
<keyword evidence="2" id="KW-1185">Reference proteome</keyword>
<proteinExistence type="predicted"/>